<evidence type="ECO:0000313" key="9">
    <source>
        <dbReference type="Proteomes" id="UP001642484"/>
    </source>
</evidence>
<keyword evidence="2" id="KW-0677">Repeat</keyword>
<feature type="region of interest" description="Disordered" evidence="5">
    <location>
        <begin position="1137"/>
        <end position="1157"/>
    </location>
</feature>
<keyword evidence="1 6" id="KW-0732">Signal</keyword>
<organism evidence="8 9">
    <name type="scientific">Durusdinium trenchii</name>
    <dbReference type="NCBI Taxonomy" id="1381693"/>
    <lineage>
        <taxon>Eukaryota</taxon>
        <taxon>Sar</taxon>
        <taxon>Alveolata</taxon>
        <taxon>Dinophyceae</taxon>
        <taxon>Suessiales</taxon>
        <taxon>Symbiodiniaceae</taxon>
        <taxon>Durusdinium</taxon>
    </lineage>
</organism>
<dbReference type="Proteomes" id="UP001642484">
    <property type="component" value="Unassembled WGS sequence"/>
</dbReference>
<keyword evidence="9" id="KW-1185">Reference proteome</keyword>
<protein>
    <recommendedName>
        <fullName evidence="7">Spondin-like TSP1 domain-containing protein</fullName>
    </recommendedName>
</protein>
<evidence type="ECO:0000313" key="8">
    <source>
        <dbReference type="EMBL" id="CAK9075795.1"/>
    </source>
</evidence>
<evidence type="ECO:0000256" key="4">
    <source>
        <dbReference type="ARBA" id="ARBA00023180"/>
    </source>
</evidence>
<dbReference type="PANTHER" id="PTHR22906">
    <property type="entry name" value="PROPERDIN"/>
    <property type="match status" value="1"/>
</dbReference>
<dbReference type="InterPro" id="IPR052065">
    <property type="entry name" value="Compl_asym_regulator"/>
</dbReference>
<evidence type="ECO:0000256" key="5">
    <source>
        <dbReference type="SAM" id="MobiDB-lite"/>
    </source>
</evidence>
<dbReference type="PANTHER" id="PTHR22906:SF49">
    <property type="entry name" value="COADHESIN-LIKE"/>
    <property type="match status" value="1"/>
</dbReference>
<dbReference type="InterPro" id="IPR000884">
    <property type="entry name" value="TSP1_rpt"/>
</dbReference>
<feature type="chain" id="PRO_5046770045" description="Spondin-like TSP1 domain-containing protein" evidence="6">
    <location>
        <begin position="21"/>
        <end position="1545"/>
    </location>
</feature>
<sequence>MRPCSLDAHVLFSLVFFVLSIHLGEDRLESEPSSPKLLRSERPTRIERTARTASARKAQRGALLDVGVQSDGDLFLEGEEKAEQVQSTSALNGCGWGDWSTWSACSASCGEAKKQRSRGLETKEGGDVVYAVKNSELYRQSASLWSSGTAWEKVFLGESIALESIVISGDVIYAISVDRRLHQQNLKDLTPSAWLQIGSERNWTQVLPYRGTLYGISEKKILKRSFSNSSEDWTVWAWGEEWKQLAIGGSEEVAYGLSVEGKLFWQSFSSMSPNSSWKLFDERLFLQVAVAGGMVYGVGVDKRIYQAKSEGGWSLSSSSTSNDWIAVMLGGGMIYALSNDQKLSRQALQELRESDGTSWSTASEQGFGSVALQRPGYTYYTLANSVQSAGWCVDEMRFFDQTGGLLHPVASAGARSLRHPSFCANSSGSLRYEFEASTAVETYSLRGERAKQLDWVLEGSLDGSSWMKLDLQKEVNSEGEWMNFPILSQICDPSESTDEQTCERPPCPEDCGVSDWSDWSCAACASRATRNRSLLSEAQHGGRCGELEQRGHACDPSSCPVDCVYNTWSQWSNCPVTCSGGVRTRNRMVKDEMRYGGKPCDGSNFQKEACNAQKCPVDCAWDDWGDFGPCSDSCGGGQQLRRRGTRPAQWGGRACEGEEKETVACALMLCPVDCQWSDWQTWSDCSKPCGGGLKLRRRGIAVQGGYGGEVCAPDAAQEAIDCNVLNCSADCVWGTWSDWSSCGTSCGGGLQIRSRQQISEAIGEGSPCGGTPQEDRECNSFPCPQDCLLGDWSMWSPCSTTCGPGQRYKERTHLQEPVHGGAACAPATLAKEIEDCVTVTHCEAAVAGVANGTNRTSVAAAIMNVSGGVSPVNAKSKRPFSRTDEAAVAGAANGTNRTSGAAAIMNVSGGVSPVNAKSKRPFSRTDEVSQDVREVMETLDTKRPFSQAVDSQDFAVSNQTNAWQVNQTQLEMNLTELLLRAAEGGVSHCVIYQRQPEPSSLEPREVLELGPASFRSIDDCCERCSDFHPSGDTRKECSAIQFLQSPSGAEYCVLMSGLAYNESMVGSDRGTWLVRMPEFKWPLYYTTTTTTTTTTTMTSTSTTSTTSTITETTSVTNTSTTTIVTVTNTSTAPYGSSTKTVSTSKLTTSEDEHGFEEMGIPEAKSIEPPPLERAQWLVATKPETCDQTCQGIHERCDFAHLKATVDSQRQTQIAFAQAGFSCLSFGTGCSPEDCPSWGAPFLHQSFMDGSTLMRNGQGDPCFFGNDAAPCDAAPADRNHRRLCACSVTGTGAAASGNVVGYEVLEVSNVRTFLSSEAIKDSIIEAVALLADVPRVAVQVFLQYLKSDDATDPPPDQPGSVVMVHVINASATCKSPQVIREALEAEARAEIVDKVLKPLLAMEGPFEEVGPGSCLDVEGKEYDTFGHEGTVTLKSCKDACMLFTAQQCHGLTFAAGRCELRMEDGFDQASQDWSLSWAEGTGHGTIQANSPSGATSTRCWRRTDGAEPTEQPSNHTTEQPSGSVLSGIMDWLPDMGILSGLGSLFR</sequence>
<accession>A0ABP0PIE9</accession>
<evidence type="ECO:0000256" key="3">
    <source>
        <dbReference type="ARBA" id="ARBA00023157"/>
    </source>
</evidence>
<feature type="domain" description="Spondin-like TSP1" evidence="7">
    <location>
        <begin position="674"/>
        <end position="727"/>
    </location>
</feature>
<feature type="compositionally biased region" description="Low complexity" evidence="5">
    <location>
        <begin position="1137"/>
        <end position="1147"/>
    </location>
</feature>
<dbReference type="SUPFAM" id="SSF82895">
    <property type="entry name" value="TSP-1 type 1 repeat"/>
    <property type="match status" value="6"/>
</dbReference>
<dbReference type="InterPro" id="IPR036383">
    <property type="entry name" value="TSP1_rpt_sf"/>
</dbReference>
<evidence type="ECO:0000256" key="6">
    <source>
        <dbReference type="SAM" id="SignalP"/>
    </source>
</evidence>
<evidence type="ECO:0000259" key="7">
    <source>
        <dbReference type="Pfam" id="PF19028"/>
    </source>
</evidence>
<dbReference type="InterPro" id="IPR044004">
    <property type="entry name" value="TSP1_spondin_dom"/>
</dbReference>
<proteinExistence type="predicted"/>
<reference evidence="8 9" key="1">
    <citation type="submission" date="2024-02" db="EMBL/GenBank/DDBJ databases">
        <authorList>
            <person name="Chen Y."/>
            <person name="Shah S."/>
            <person name="Dougan E. K."/>
            <person name="Thang M."/>
            <person name="Chan C."/>
        </authorList>
    </citation>
    <scope>NUCLEOTIDE SEQUENCE [LARGE SCALE GENOMIC DNA]</scope>
</reference>
<feature type="compositionally biased region" description="Polar residues" evidence="5">
    <location>
        <begin position="1509"/>
        <end position="1523"/>
    </location>
</feature>
<dbReference type="Gene3D" id="2.20.100.10">
    <property type="entry name" value="Thrombospondin type-1 (TSP1) repeat"/>
    <property type="match status" value="6"/>
</dbReference>
<feature type="region of interest" description="Disordered" evidence="5">
    <location>
        <begin position="1479"/>
        <end position="1524"/>
    </location>
</feature>
<dbReference type="EMBL" id="CAXAMN010023195">
    <property type="protein sequence ID" value="CAK9075795.1"/>
    <property type="molecule type" value="Genomic_DNA"/>
</dbReference>
<keyword evidence="3" id="KW-1015">Disulfide bond</keyword>
<feature type="domain" description="Spondin-like TSP1" evidence="7">
    <location>
        <begin position="563"/>
        <end position="615"/>
    </location>
</feature>
<feature type="signal peptide" evidence="6">
    <location>
        <begin position="1"/>
        <end position="20"/>
    </location>
</feature>
<comment type="caution">
    <text evidence="8">The sequence shown here is derived from an EMBL/GenBank/DDBJ whole genome shotgun (WGS) entry which is preliminary data.</text>
</comment>
<dbReference type="SMART" id="SM00209">
    <property type="entry name" value="TSP1"/>
    <property type="match status" value="7"/>
</dbReference>
<gene>
    <name evidence="8" type="ORF">CCMP2556_LOCUS37343</name>
</gene>
<name>A0ABP0PIE9_9DINO</name>
<keyword evidence="4" id="KW-0325">Glycoprotein</keyword>
<evidence type="ECO:0000256" key="1">
    <source>
        <dbReference type="ARBA" id="ARBA00022729"/>
    </source>
</evidence>
<dbReference type="Pfam" id="PF00090">
    <property type="entry name" value="TSP_1"/>
    <property type="match status" value="4"/>
</dbReference>
<evidence type="ECO:0000256" key="2">
    <source>
        <dbReference type="ARBA" id="ARBA00022737"/>
    </source>
</evidence>
<feature type="compositionally biased region" description="Polar residues" evidence="5">
    <location>
        <begin position="1483"/>
        <end position="1497"/>
    </location>
</feature>
<dbReference type="Pfam" id="PF19028">
    <property type="entry name" value="TSP1_spondin"/>
    <property type="match status" value="2"/>
</dbReference>
<dbReference type="PROSITE" id="PS50092">
    <property type="entry name" value="TSP1"/>
    <property type="match status" value="6"/>
</dbReference>